<sequence>MDFKIKKFNELDINELYEICKARYEVFACEQKIFQENDFDDIDKNVFHIFLEENNRVIAYARLIKSGIKSNYASIGRVLVIKEYRRKGIATELMKKCVEFLKEHCNEEEIKISAQLYAKKLYEDVGFKIISDVYDEVGILHVEMKYIGSKGEK</sequence>
<gene>
    <name evidence="2" type="ORF">CLTHE_04220</name>
</gene>
<keyword evidence="2" id="KW-0012">Acyltransferase</keyword>
<dbReference type="AlphaFoldDB" id="A0A1V4SYC3"/>
<dbReference type="EMBL" id="LTAY01000020">
    <property type="protein sequence ID" value="OPX49941.1"/>
    <property type="molecule type" value="Genomic_DNA"/>
</dbReference>
<dbReference type="Gene3D" id="3.40.630.30">
    <property type="match status" value="1"/>
</dbReference>
<dbReference type="RefSeq" id="WP_080021786.1">
    <property type="nucleotide sequence ID" value="NZ_LTAY01000020.1"/>
</dbReference>
<name>A0A1V4SYC3_9CLOT</name>
<dbReference type="InterPro" id="IPR016181">
    <property type="entry name" value="Acyl_CoA_acyltransferase"/>
</dbReference>
<dbReference type="InterPro" id="IPR000182">
    <property type="entry name" value="GNAT_dom"/>
</dbReference>
<dbReference type="SUPFAM" id="SSF55729">
    <property type="entry name" value="Acyl-CoA N-acyltransferases (Nat)"/>
    <property type="match status" value="1"/>
</dbReference>
<dbReference type="GO" id="GO:0016747">
    <property type="term" value="F:acyltransferase activity, transferring groups other than amino-acyl groups"/>
    <property type="evidence" value="ECO:0007669"/>
    <property type="project" value="InterPro"/>
</dbReference>
<evidence type="ECO:0000313" key="3">
    <source>
        <dbReference type="Proteomes" id="UP000191448"/>
    </source>
</evidence>
<comment type="caution">
    <text evidence="2">The sequence shown here is derived from an EMBL/GenBank/DDBJ whole genome shotgun (WGS) entry which is preliminary data.</text>
</comment>
<dbReference type="PROSITE" id="PS51186">
    <property type="entry name" value="GNAT"/>
    <property type="match status" value="1"/>
</dbReference>
<dbReference type="Pfam" id="PF13673">
    <property type="entry name" value="Acetyltransf_10"/>
    <property type="match status" value="1"/>
</dbReference>
<dbReference type="Proteomes" id="UP000191448">
    <property type="component" value="Unassembled WGS sequence"/>
</dbReference>
<proteinExistence type="predicted"/>
<protein>
    <submittedName>
        <fullName evidence="2">Putative acyltransferase</fullName>
    </submittedName>
</protein>
<dbReference type="CDD" id="cd04301">
    <property type="entry name" value="NAT_SF"/>
    <property type="match status" value="1"/>
</dbReference>
<evidence type="ECO:0000313" key="2">
    <source>
        <dbReference type="EMBL" id="OPX49941.1"/>
    </source>
</evidence>
<evidence type="ECO:0000259" key="1">
    <source>
        <dbReference type="PROSITE" id="PS51186"/>
    </source>
</evidence>
<accession>A0A1V4SYC3</accession>
<keyword evidence="2" id="KW-0808">Transferase</keyword>
<feature type="domain" description="N-acetyltransferase" evidence="1">
    <location>
        <begin position="3"/>
        <end position="149"/>
    </location>
</feature>
<reference evidence="2 3" key="1">
    <citation type="submission" date="2016-02" db="EMBL/GenBank/DDBJ databases">
        <title>Genome sequence of Clostridium thermobutyricum DSM 4928.</title>
        <authorList>
            <person name="Poehlein A."/>
            <person name="Daniel R."/>
        </authorList>
    </citation>
    <scope>NUCLEOTIDE SEQUENCE [LARGE SCALE GENOMIC DNA]</scope>
    <source>
        <strain evidence="2 3">DSM 4928</strain>
    </source>
</reference>
<organism evidence="2 3">
    <name type="scientific">Clostridium thermobutyricum DSM 4928</name>
    <dbReference type="NCBI Taxonomy" id="1121339"/>
    <lineage>
        <taxon>Bacteria</taxon>
        <taxon>Bacillati</taxon>
        <taxon>Bacillota</taxon>
        <taxon>Clostridia</taxon>
        <taxon>Eubacteriales</taxon>
        <taxon>Clostridiaceae</taxon>
        <taxon>Clostridium</taxon>
    </lineage>
</organism>
<dbReference type="OrthoDB" id="9796171at2"/>